<dbReference type="InterPro" id="IPR036249">
    <property type="entry name" value="Thioredoxin-like_sf"/>
</dbReference>
<accession>A0A378Q572</accession>
<dbReference type="NCBIfam" id="TIGR00014">
    <property type="entry name" value="arsC"/>
    <property type="match status" value="1"/>
</dbReference>
<evidence type="ECO:0000256" key="7">
    <source>
        <dbReference type="RuleBase" id="RU362029"/>
    </source>
</evidence>
<dbReference type="EC" id="1.20.4.1" evidence="4 7"/>
<dbReference type="CDD" id="cd03034">
    <property type="entry name" value="ArsC_ArsC"/>
    <property type="match status" value="1"/>
</dbReference>
<dbReference type="Gene3D" id="3.40.30.10">
    <property type="entry name" value="Glutaredoxin"/>
    <property type="match status" value="1"/>
</dbReference>
<keyword evidence="3 7" id="KW-0560">Oxidoreductase</keyword>
<dbReference type="GO" id="GO:0046685">
    <property type="term" value="P:response to arsenic-containing substance"/>
    <property type="evidence" value="ECO:0007669"/>
    <property type="project" value="UniProtKB-KW"/>
</dbReference>
<protein>
    <recommendedName>
        <fullName evidence="5 7">Arsenate reductase</fullName>
        <ecNumber evidence="4 7">1.20.4.1</ecNumber>
    </recommendedName>
</protein>
<dbReference type="InterPro" id="IPR006659">
    <property type="entry name" value="Arsenate_reductase"/>
</dbReference>
<dbReference type="RefSeq" id="WP_067055817.1">
    <property type="nucleotide sequence ID" value="NZ_MXAO01000093.1"/>
</dbReference>
<evidence type="ECO:0000256" key="6">
    <source>
        <dbReference type="PROSITE-ProRule" id="PRU01282"/>
    </source>
</evidence>
<name>A0A378Q572_9GAMM</name>
<dbReference type="GO" id="GO:0008794">
    <property type="term" value="F:arsenate reductase (glutaredoxin) activity"/>
    <property type="evidence" value="ECO:0007669"/>
    <property type="project" value="UniProtKB-UniRule"/>
</dbReference>
<sequence>MIFSKWTLTWQPTNPSARFPHNPNCGTSRNTLAFIKHQGIEPTVIHYLENPPTEPTLRDLIAKMGITPRQLLRVNVEPFSERGLDNPNLTDDDIIQAMLAEPILINRPIVVAENGKKQGVKLCRPSEVVLDLIDMPLTQTFVKEDGEKIEPKS</sequence>
<comment type="similarity">
    <text evidence="1 6 7">Belongs to the ArsC family.</text>
</comment>
<gene>
    <name evidence="8" type="primary">arsC_2</name>
    <name evidence="8" type="ORF">NCTC11091_01463</name>
</gene>
<proteinExistence type="inferred from homology"/>
<evidence type="ECO:0000313" key="9">
    <source>
        <dbReference type="Proteomes" id="UP000255193"/>
    </source>
</evidence>
<dbReference type="SUPFAM" id="SSF52833">
    <property type="entry name" value="Thioredoxin-like"/>
    <property type="match status" value="1"/>
</dbReference>
<comment type="catalytic activity">
    <reaction evidence="7">
        <text>[glutaredoxin]-dithiol + arsenate + glutathione + H(+) = glutathionyl-S-S-[glutaredoxin] + arsenite + H2O</text>
        <dbReference type="Rhea" id="RHEA:22016"/>
        <dbReference type="Rhea" id="RHEA-COMP:10729"/>
        <dbReference type="Rhea" id="RHEA-COMP:17668"/>
        <dbReference type="ChEBI" id="CHEBI:15377"/>
        <dbReference type="ChEBI" id="CHEBI:15378"/>
        <dbReference type="ChEBI" id="CHEBI:29242"/>
        <dbReference type="ChEBI" id="CHEBI:29950"/>
        <dbReference type="ChEBI" id="CHEBI:48597"/>
        <dbReference type="ChEBI" id="CHEBI:57925"/>
        <dbReference type="ChEBI" id="CHEBI:146199"/>
        <dbReference type="EC" id="1.20.4.1"/>
    </reaction>
</comment>
<reference evidence="8 9" key="1">
    <citation type="submission" date="2018-06" db="EMBL/GenBank/DDBJ databases">
        <authorList>
            <consortium name="Pathogen Informatics"/>
            <person name="Doyle S."/>
        </authorList>
    </citation>
    <scope>NUCLEOTIDE SEQUENCE [LARGE SCALE GENOMIC DNA]</scope>
    <source>
        <strain evidence="8 9">NCTC11091</strain>
    </source>
</reference>
<dbReference type="Proteomes" id="UP000255193">
    <property type="component" value="Unassembled WGS sequence"/>
</dbReference>
<evidence type="ECO:0000256" key="4">
    <source>
        <dbReference type="ARBA" id="ARBA00038969"/>
    </source>
</evidence>
<dbReference type="PROSITE" id="PS51353">
    <property type="entry name" value="ARSC"/>
    <property type="match status" value="1"/>
</dbReference>
<evidence type="ECO:0000256" key="5">
    <source>
        <dbReference type="ARBA" id="ARBA00039879"/>
    </source>
</evidence>
<evidence type="ECO:0000256" key="3">
    <source>
        <dbReference type="ARBA" id="ARBA00023002"/>
    </source>
</evidence>
<evidence type="ECO:0000256" key="2">
    <source>
        <dbReference type="ARBA" id="ARBA00022849"/>
    </source>
</evidence>
<evidence type="ECO:0000256" key="1">
    <source>
        <dbReference type="ARBA" id="ARBA00007198"/>
    </source>
</evidence>
<dbReference type="PANTHER" id="PTHR30041">
    <property type="entry name" value="ARSENATE REDUCTASE"/>
    <property type="match status" value="1"/>
</dbReference>
<organism evidence="8 9">
    <name type="scientific">Faucicola atlantae</name>
    <dbReference type="NCBI Taxonomy" id="34059"/>
    <lineage>
        <taxon>Bacteria</taxon>
        <taxon>Pseudomonadati</taxon>
        <taxon>Pseudomonadota</taxon>
        <taxon>Gammaproteobacteria</taxon>
        <taxon>Moraxellales</taxon>
        <taxon>Moraxellaceae</taxon>
        <taxon>Faucicola</taxon>
    </lineage>
</organism>
<dbReference type="PANTHER" id="PTHR30041:SF5">
    <property type="entry name" value="ARSENATE REDUCTASE-RELATED"/>
    <property type="match status" value="1"/>
</dbReference>
<dbReference type="Pfam" id="PF03960">
    <property type="entry name" value="ArsC"/>
    <property type="match status" value="1"/>
</dbReference>
<keyword evidence="2" id="KW-0059">Arsenical resistance</keyword>
<evidence type="ECO:0000313" key="8">
    <source>
        <dbReference type="EMBL" id="STY95666.1"/>
    </source>
</evidence>
<dbReference type="InterPro" id="IPR006660">
    <property type="entry name" value="Arsenate_reductase-like"/>
</dbReference>
<dbReference type="EMBL" id="UGQA01000001">
    <property type="protein sequence ID" value="STY95666.1"/>
    <property type="molecule type" value="Genomic_DNA"/>
</dbReference>
<dbReference type="AlphaFoldDB" id="A0A378Q572"/>